<dbReference type="RefSeq" id="WP_068248995.1">
    <property type="nucleotide sequence ID" value="NZ_LPUY01000138.1"/>
</dbReference>
<keyword evidence="7" id="KW-0029">Amino-acid transport</keyword>
<feature type="domain" description="ABC transmembrane type-1" evidence="11">
    <location>
        <begin position="48"/>
        <end position="254"/>
    </location>
</feature>
<feature type="transmembrane region" description="Helical" evidence="10">
    <location>
        <begin position="235"/>
        <end position="254"/>
    </location>
</feature>
<organism evidence="12 13">
    <name type="scientific">Tritonibacter horizontis</name>
    <dbReference type="NCBI Taxonomy" id="1768241"/>
    <lineage>
        <taxon>Bacteria</taxon>
        <taxon>Pseudomonadati</taxon>
        <taxon>Pseudomonadota</taxon>
        <taxon>Alphaproteobacteria</taxon>
        <taxon>Rhodobacterales</taxon>
        <taxon>Paracoccaceae</taxon>
        <taxon>Tritonibacter</taxon>
    </lineage>
</organism>
<keyword evidence="6 10" id="KW-0812">Transmembrane</keyword>
<dbReference type="InterPro" id="IPR000515">
    <property type="entry name" value="MetI-like"/>
</dbReference>
<accession>A0A132BQG9</accession>
<dbReference type="Gene3D" id="1.10.3720.10">
    <property type="entry name" value="MetI-like"/>
    <property type="match status" value="1"/>
</dbReference>
<dbReference type="PROSITE" id="PS50928">
    <property type="entry name" value="ABC_TM1"/>
    <property type="match status" value="1"/>
</dbReference>
<dbReference type="SUPFAM" id="SSF161098">
    <property type="entry name" value="MetI-like"/>
    <property type="match status" value="1"/>
</dbReference>
<feature type="transmembrane region" description="Helical" evidence="10">
    <location>
        <begin position="134"/>
        <end position="154"/>
    </location>
</feature>
<dbReference type="NCBIfam" id="TIGR01726">
    <property type="entry name" value="HEQRo_perm_3TM"/>
    <property type="match status" value="1"/>
</dbReference>
<dbReference type="AlphaFoldDB" id="A0A132BQG9"/>
<comment type="similarity">
    <text evidence="3">Belongs to the binding-protein-dependent transport system permease family. HisMQ subfamily.</text>
</comment>
<keyword evidence="13" id="KW-1185">Reference proteome</keyword>
<evidence type="ECO:0000256" key="9">
    <source>
        <dbReference type="ARBA" id="ARBA00023136"/>
    </source>
</evidence>
<dbReference type="PANTHER" id="PTHR30614:SF20">
    <property type="entry name" value="GLUTAMINE TRANSPORT SYSTEM PERMEASE PROTEIN GLNP"/>
    <property type="match status" value="1"/>
</dbReference>
<dbReference type="OrthoDB" id="9787841at2"/>
<reference evidence="12 13" key="1">
    <citation type="submission" date="2015-12" db="EMBL/GenBank/DDBJ databases">
        <title>Genome sequence of the marine Rhodobacteraceae strain O3.65, Candidatus Tritonibacter horizontis.</title>
        <authorList>
            <person name="Poehlein A."/>
            <person name="Giebel H.A."/>
            <person name="Voget S."/>
            <person name="Brinkhoff T."/>
        </authorList>
    </citation>
    <scope>NUCLEOTIDE SEQUENCE [LARGE SCALE GENOMIC DNA]</scope>
    <source>
        <strain evidence="12 13">O3.65</strain>
    </source>
</reference>
<name>A0A132BQG9_9RHOB</name>
<proteinExistence type="inferred from homology"/>
<dbReference type="PATRIC" id="fig|1768241.3.peg.4719"/>
<evidence type="ECO:0000256" key="7">
    <source>
        <dbReference type="ARBA" id="ARBA00022970"/>
    </source>
</evidence>
<evidence type="ECO:0000313" key="13">
    <source>
        <dbReference type="Proteomes" id="UP000068382"/>
    </source>
</evidence>
<sequence length="268" mass="29622">MAHHRKGENKDDFPWWLLAVVGGALYLGVEVARSDIYAQIMTTLWRGVGVTLLVTFVSFFSASAVGLLLALGGTSRWLILRQICRFYVEVVRGIPIIVLLLYVAFVLAPALVDLRNWAMGFLGIDPIRTRNFPLLWRAVLALMIAYSAFIAEVFRAGLLSVSPGQIEAAKALGLGGLHRFRFIVFPQAIRTVLPPLGNDFVALVKDSSLVSVLGVLDITQLGKVTAASNFRYFETYNMVALVYLGMTISLSLALRGLERSLRNRQGHR</sequence>
<keyword evidence="5" id="KW-1003">Cell membrane</keyword>
<evidence type="ECO:0000256" key="8">
    <source>
        <dbReference type="ARBA" id="ARBA00022989"/>
    </source>
</evidence>
<evidence type="ECO:0000259" key="11">
    <source>
        <dbReference type="PROSITE" id="PS50928"/>
    </source>
</evidence>
<evidence type="ECO:0000256" key="1">
    <source>
        <dbReference type="ARBA" id="ARBA00003159"/>
    </source>
</evidence>
<dbReference type="PANTHER" id="PTHR30614">
    <property type="entry name" value="MEMBRANE COMPONENT OF AMINO ACID ABC TRANSPORTER"/>
    <property type="match status" value="1"/>
</dbReference>
<evidence type="ECO:0000256" key="10">
    <source>
        <dbReference type="RuleBase" id="RU363032"/>
    </source>
</evidence>
<dbReference type="GO" id="GO:0022857">
    <property type="term" value="F:transmembrane transporter activity"/>
    <property type="evidence" value="ECO:0007669"/>
    <property type="project" value="InterPro"/>
</dbReference>
<dbReference type="Pfam" id="PF00528">
    <property type="entry name" value="BPD_transp_1"/>
    <property type="match status" value="1"/>
</dbReference>
<evidence type="ECO:0000313" key="12">
    <source>
        <dbReference type="EMBL" id="KUP90653.1"/>
    </source>
</evidence>
<feature type="transmembrane region" description="Helical" evidence="10">
    <location>
        <begin position="93"/>
        <end position="114"/>
    </location>
</feature>
<dbReference type="GO" id="GO:0043190">
    <property type="term" value="C:ATP-binding cassette (ABC) transporter complex"/>
    <property type="evidence" value="ECO:0007669"/>
    <property type="project" value="InterPro"/>
</dbReference>
<feature type="transmembrane region" description="Helical" evidence="10">
    <location>
        <begin position="44"/>
        <end position="73"/>
    </location>
</feature>
<comment type="subcellular location">
    <subcellularLocation>
        <location evidence="2">Cell inner membrane</location>
        <topology evidence="2">Multi-pass membrane protein</topology>
    </subcellularLocation>
    <subcellularLocation>
        <location evidence="10">Cell membrane</location>
        <topology evidence="10">Multi-pass membrane protein</topology>
    </subcellularLocation>
</comment>
<dbReference type="GO" id="GO:0006865">
    <property type="term" value="P:amino acid transport"/>
    <property type="evidence" value="ECO:0007669"/>
    <property type="project" value="UniProtKB-KW"/>
</dbReference>
<dbReference type="InterPro" id="IPR043429">
    <property type="entry name" value="ArtM/GltK/GlnP/TcyL/YhdX-like"/>
</dbReference>
<keyword evidence="4 10" id="KW-0813">Transport</keyword>
<dbReference type="Proteomes" id="UP000068382">
    <property type="component" value="Unassembled WGS sequence"/>
</dbReference>
<comment type="function">
    <text evidence="1">Part of the binding-protein-dependent transport system for glutamine; probably responsible for the translocation of the substrate across the membrane.</text>
</comment>
<dbReference type="InterPro" id="IPR035906">
    <property type="entry name" value="MetI-like_sf"/>
</dbReference>
<dbReference type="CDD" id="cd06261">
    <property type="entry name" value="TM_PBP2"/>
    <property type="match status" value="1"/>
</dbReference>
<evidence type="ECO:0000256" key="5">
    <source>
        <dbReference type="ARBA" id="ARBA00022475"/>
    </source>
</evidence>
<keyword evidence="8 10" id="KW-1133">Transmembrane helix</keyword>
<gene>
    <name evidence="12" type="primary">glnP</name>
    <name evidence="12" type="ORF">TRIHO_45190</name>
</gene>
<dbReference type="InterPro" id="IPR010065">
    <property type="entry name" value="AA_ABC_transptr_permease_3TM"/>
</dbReference>
<protein>
    <submittedName>
        <fullName evidence="12">Glutamine transport system permease protein GlnP</fullName>
    </submittedName>
</protein>
<dbReference type="EMBL" id="LPUY01000138">
    <property type="protein sequence ID" value="KUP90653.1"/>
    <property type="molecule type" value="Genomic_DNA"/>
</dbReference>
<evidence type="ECO:0000256" key="2">
    <source>
        <dbReference type="ARBA" id="ARBA00004429"/>
    </source>
</evidence>
<feature type="transmembrane region" description="Helical" evidence="10">
    <location>
        <begin position="13"/>
        <end position="32"/>
    </location>
</feature>
<evidence type="ECO:0000256" key="4">
    <source>
        <dbReference type="ARBA" id="ARBA00022448"/>
    </source>
</evidence>
<keyword evidence="9 10" id="KW-0472">Membrane</keyword>
<evidence type="ECO:0000256" key="6">
    <source>
        <dbReference type="ARBA" id="ARBA00022692"/>
    </source>
</evidence>
<comment type="caution">
    <text evidence="12">The sequence shown here is derived from an EMBL/GenBank/DDBJ whole genome shotgun (WGS) entry which is preliminary data.</text>
</comment>
<evidence type="ECO:0000256" key="3">
    <source>
        <dbReference type="ARBA" id="ARBA00010072"/>
    </source>
</evidence>